<reference evidence="1 2" key="2">
    <citation type="journal article" date="2022" name="Mol. Ecol. Resour.">
        <title>The genomes of chicory, endive, great burdock and yacon provide insights into Asteraceae paleo-polyploidization history and plant inulin production.</title>
        <authorList>
            <person name="Fan W."/>
            <person name="Wang S."/>
            <person name="Wang H."/>
            <person name="Wang A."/>
            <person name="Jiang F."/>
            <person name="Liu H."/>
            <person name="Zhao H."/>
            <person name="Xu D."/>
            <person name="Zhang Y."/>
        </authorList>
    </citation>
    <scope>NUCLEOTIDE SEQUENCE [LARGE SCALE GENOMIC DNA]</scope>
    <source>
        <strain evidence="2">cv. Niubang</strain>
    </source>
</reference>
<keyword evidence="2" id="KW-1185">Reference proteome</keyword>
<evidence type="ECO:0000313" key="2">
    <source>
        <dbReference type="Proteomes" id="UP001055879"/>
    </source>
</evidence>
<evidence type="ECO:0000313" key="1">
    <source>
        <dbReference type="EMBL" id="KAI3703144.1"/>
    </source>
</evidence>
<organism evidence="1 2">
    <name type="scientific">Arctium lappa</name>
    <name type="common">Greater burdock</name>
    <name type="synonym">Lappa major</name>
    <dbReference type="NCBI Taxonomy" id="4217"/>
    <lineage>
        <taxon>Eukaryota</taxon>
        <taxon>Viridiplantae</taxon>
        <taxon>Streptophyta</taxon>
        <taxon>Embryophyta</taxon>
        <taxon>Tracheophyta</taxon>
        <taxon>Spermatophyta</taxon>
        <taxon>Magnoliopsida</taxon>
        <taxon>eudicotyledons</taxon>
        <taxon>Gunneridae</taxon>
        <taxon>Pentapetalae</taxon>
        <taxon>asterids</taxon>
        <taxon>campanulids</taxon>
        <taxon>Asterales</taxon>
        <taxon>Asteraceae</taxon>
        <taxon>Carduoideae</taxon>
        <taxon>Cardueae</taxon>
        <taxon>Arctiinae</taxon>
        <taxon>Arctium</taxon>
    </lineage>
</organism>
<comment type="caution">
    <text evidence="1">The sequence shown here is derived from an EMBL/GenBank/DDBJ whole genome shotgun (WGS) entry which is preliminary data.</text>
</comment>
<dbReference type="Proteomes" id="UP001055879">
    <property type="component" value="Linkage Group LG09"/>
</dbReference>
<dbReference type="EMBL" id="CM042055">
    <property type="protein sequence ID" value="KAI3703144.1"/>
    <property type="molecule type" value="Genomic_DNA"/>
</dbReference>
<name>A0ACB8ZZK4_ARCLA</name>
<proteinExistence type="predicted"/>
<accession>A0ACB8ZZK4</accession>
<protein>
    <submittedName>
        <fullName evidence="1">Uncharacterized protein</fullName>
    </submittedName>
</protein>
<sequence>MIRVKIEKLDEEYTEKIRRLNLQETEYRRKQKAEEVKEWVTIGAEVSLCSPYDWSVGLKSIWDAAVVFFVDGYGDRSHRFSMLSLLLPVDRGLIFVAAVNLLQDVKFFDFTCCVVACELRAGLIWICFLSQSYDIYICLIYTYILHYSS</sequence>
<gene>
    <name evidence="1" type="ORF">L6452_28900</name>
</gene>
<reference evidence="2" key="1">
    <citation type="journal article" date="2022" name="Mol. Ecol. Resour.">
        <title>The genomes of chicory, endive, great burdock and yacon provide insights into Asteraceae palaeo-polyploidization history and plant inulin production.</title>
        <authorList>
            <person name="Fan W."/>
            <person name="Wang S."/>
            <person name="Wang H."/>
            <person name="Wang A."/>
            <person name="Jiang F."/>
            <person name="Liu H."/>
            <person name="Zhao H."/>
            <person name="Xu D."/>
            <person name="Zhang Y."/>
        </authorList>
    </citation>
    <scope>NUCLEOTIDE SEQUENCE [LARGE SCALE GENOMIC DNA]</scope>
    <source>
        <strain evidence="2">cv. Niubang</strain>
    </source>
</reference>